<dbReference type="EMBL" id="JAHHIF010000041">
    <property type="protein sequence ID" value="MBW4547430.1"/>
    <property type="molecule type" value="Genomic_DNA"/>
</dbReference>
<protein>
    <submittedName>
        <fullName evidence="1">Uncharacterized protein</fullName>
    </submittedName>
</protein>
<comment type="caution">
    <text evidence="1">The sequence shown here is derived from an EMBL/GenBank/DDBJ whole genome shotgun (WGS) entry which is preliminary data.</text>
</comment>
<accession>A0A951PNW7</accession>
<gene>
    <name evidence="1" type="ORF">KME25_23760</name>
</gene>
<proteinExistence type="predicted"/>
<name>A0A951PNW7_9CYAN</name>
<evidence type="ECO:0000313" key="2">
    <source>
        <dbReference type="Proteomes" id="UP000753908"/>
    </source>
</evidence>
<dbReference type="AlphaFoldDB" id="A0A951PNW7"/>
<dbReference type="Proteomes" id="UP000753908">
    <property type="component" value="Unassembled WGS sequence"/>
</dbReference>
<organism evidence="1 2">
    <name type="scientific">Symplocastrum torsivum CPER-KK1</name>
    <dbReference type="NCBI Taxonomy" id="450513"/>
    <lineage>
        <taxon>Bacteria</taxon>
        <taxon>Bacillati</taxon>
        <taxon>Cyanobacteriota</taxon>
        <taxon>Cyanophyceae</taxon>
        <taxon>Oscillatoriophycideae</taxon>
        <taxon>Oscillatoriales</taxon>
        <taxon>Microcoleaceae</taxon>
        <taxon>Symplocastrum</taxon>
    </lineage>
</organism>
<reference evidence="1" key="1">
    <citation type="submission" date="2021-05" db="EMBL/GenBank/DDBJ databases">
        <authorList>
            <person name="Pietrasiak N."/>
            <person name="Ward R."/>
            <person name="Stajich J.E."/>
            <person name="Kurbessoian T."/>
        </authorList>
    </citation>
    <scope>NUCLEOTIDE SEQUENCE</scope>
    <source>
        <strain evidence="1">CPER-KK1</strain>
    </source>
</reference>
<reference evidence="1" key="2">
    <citation type="journal article" date="2022" name="Microbiol. Resour. Announc.">
        <title>Metagenome Sequencing to Explore Phylogenomics of Terrestrial Cyanobacteria.</title>
        <authorList>
            <person name="Ward R.D."/>
            <person name="Stajich J.E."/>
            <person name="Johansen J.R."/>
            <person name="Huntemann M."/>
            <person name="Clum A."/>
            <person name="Foster B."/>
            <person name="Foster B."/>
            <person name="Roux S."/>
            <person name="Palaniappan K."/>
            <person name="Varghese N."/>
            <person name="Mukherjee S."/>
            <person name="Reddy T.B.K."/>
            <person name="Daum C."/>
            <person name="Copeland A."/>
            <person name="Chen I.A."/>
            <person name="Ivanova N.N."/>
            <person name="Kyrpides N.C."/>
            <person name="Shapiro N."/>
            <person name="Eloe-Fadrosh E.A."/>
            <person name="Pietrasiak N."/>
        </authorList>
    </citation>
    <scope>NUCLEOTIDE SEQUENCE</scope>
    <source>
        <strain evidence="1">CPER-KK1</strain>
    </source>
</reference>
<sequence length="156" mass="18214">MKHRDWLRLNREGERICAAIRQQGYHCCKQTRRLSWKVIKEGHSYMLTWLPAPVSDWSVVPNDSNPARERLLSIVQGAKSDKGVENLSDNPTGDSTYPWTIVRLLPNAQRYIIARFHNRQDASDHLRFLHRFMPAAEFEIFFDVPDSQNRPDPEGK</sequence>
<evidence type="ECO:0000313" key="1">
    <source>
        <dbReference type="EMBL" id="MBW4547430.1"/>
    </source>
</evidence>